<keyword evidence="4" id="KW-1185">Reference proteome</keyword>
<dbReference type="InterPro" id="IPR023753">
    <property type="entry name" value="FAD/NAD-binding_dom"/>
</dbReference>
<organism evidence="3 4">
    <name type="scientific">Prosthecodimorpha staleyi</name>
    <dbReference type="NCBI Taxonomy" id="2840188"/>
    <lineage>
        <taxon>Bacteria</taxon>
        <taxon>Pseudomonadati</taxon>
        <taxon>Pseudomonadota</taxon>
        <taxon>Alphaproteobacteria</taxon>
        <taxon>Hyphomicrobiales</taxon>
        <taxon>Ancalomicrobiaceae</taxon>
        <taxon>Prosthecodimorpha</taxon>
    </lineage>
</organism>
<dbReference type="Proteomes" id="UP000766595">
    <property type="component" value="Unassembled WGS sequence"/>
</dbReference>
<evidence type="ECO:0000259" key="2">
    <source>
        <dbReference type="Pfam" id="PF21706"/>
    </source>
</evidence>
<feature type="domain" description="Sulfide dehydrogenase [flavocytochrome c] flavoprotein chain central" evidence="2">
    <location>
        <begin position="170"/>
        <end position="293"/>
    </location>
</feature>
<name>A0A947D2D3_9HYPH</name>
<protein>
    <submittedName>
        <fullName evidence="3">NAD(P)/FAD-dependent oxidoreductase</fullName>
    </submittedName>
</protein>
<evidence type="ECO:0000313" key="3">
    <source>
        <dbReference type="EMBL" id="MBT9288326.1"/>
    </source>
</evidence>
<dbReference type="SUPFAM" id="SSF51905">
    <property type="entry name" value="FAD/NAD(P)-binding domain"/>
    <property type="match status" value="2"/>
</dbReference>
<dbReference type="Pfam" id="PF07992">
    <property type="entry name" value="Pyr_redox_2"/>
    <property type="match status" value="1"/>
</dbReference>
<dbReference type="PANTHER" id="PTHR43755">
    <property type="match status" value="1"/>
</dbReference>
<evidence type="ECO:0000313" key="4">
    <source>
        <dbReference type="Proteomes" id="UP000766595"/>
    </source>
</evidence>
<gene>
    <name evidence="3" type="ORF">KL771_02620</name>
</gene>
<dbReference type="Gene3D" id="3.50.50.60">
    <property type="entry name" value="FAD/NAD(P)-binding domain"/>
    <property type="match status" value="2"/>
</dbReference>
<dbReference type="InterPro" id="IPR036188">
    <property type="entry name" value="FAD/NAD-bd_sf"/>
</dbReference>
<dbReference type="AlphaFoldDB" id="A0A947D2D3"/>
<proteinExistence type="predicted"/>
<comment type="caution">
    <text evidence="3">The sequence shown here is derived from an EMBL/GenBank/DDBJ whole genome shotgun (WGS) entry which is preliminary data.</text>
</comment>
<dbReference type="EMBL" id="JAHHZF010000001">
    <property type="protein sequence ID" value="MBT9288326.1"/>
    <property type="molecule type" value="Genomic_DNA"/>
</dbReference>
<dbReference type="Pfam" id="PF21706">
    <property type="entry name" value="FCSD_central"/>
    <property type="match status" value="1"/>
</dbReference>
<accession>A0A947D2D3</accession>
<feature type="domain" description="FAD/NAD(P)-binding" evidence="1">
    <location>
        <begin position="31"/>
        <end position="136"/>
    </location>
</feature>
<dbReference type="InterPro" id="IPR049386">
    <property type="entry name" value="FCSD_central"/>
</dbReference>
<reference evidence="3 4" key="1">
    <citation type="submission" date="2021-06" db="EMBL/GenBank/DDBJ databases">
        <authorList>
            <person name="Grouzdev D.S."/>
            <person name="Koziaeva V."/>
        </authorList>
    </citation>
    <scope>NUCLEOTIDE SEQUENCE [LARGE SCALE GENOMIC DNA]</scope>
    <source>
        <strain evidence="3 4">22</strain>
    </source>
</reference>
<dbReference type="PANTHER" id="PTHR43755:SF1">
    <property type="entry name" value="FAD-DEPENDENT PYRIDINE NUCLEOTIDE-DISULPHIDE OXIDOREDUCTASE"/>
    <property type="match status" value="1"/>
</dbReference>
<sequence length="454" mass="47624">MDRRQFIASLAAGSAIGLTGPLPAFGAAIVNVVVVGGGMAGTTAAKYLKLWGASSGLDVRVTLIDANAAYVSCIMSNKVLTGETTLSALTYRYTKLAGRGVTVVQGQVASVDKTNRVVTLADGRTYPYTRLILAPGIDFDYSALAISARGLTLDQALAAVPHAWKAGPQTTELRRQLLALTNGNRVVMTIPAAPYRCPPGPYERACAIAGWLKANRPKSKLIVLDANAKIIAEPVNFGRAFSETYRTVIEYYPGVTVKGVTWDSATPKLKTVSLLDAGGASVTMPAEVVNLIPPQKAGRVVIDTLGPTGLSANGRWALVDEISYESKMFPGIHVIGDAINSKQPKAGHIGNQEAKICADAILRLGSGRAPYAAPVTNSACFTPITPTTATWLTAVYRYQTDIDPATGQSLGTKSMQMVSGSPVGVASETPTGASGDNADAMKKWFAALMVDTFG</sequence>
<dbReference type="GO" id="GO:0016491">
    <property type="term" value="F:oxidoreductase activity"/>
    <property type="evidence" value="ECO:0007669"/>
    <property type="project" value="InterPro"/>
</dbReference>
<dbReference type="RefSeq" id="WP_261966997.1">
    <property type="nucleotide sequence ID" value="NZ_JAHHZF010000001.1"/>
</dbReference>
<dbReference type="InterPro" id="IPR052541">
    <property type="entry name" value="SQRD"/>
</dbReference>
<evidence type="ECO:0000259" key="1">
    <source>
        <dbReference type="Pfam" id="PF07992"/>
    </source>
</evidence>